<evidence type="ECO:0000313" key="1">
    <source>
        <dbReference type="EMBL" id="KAJ8674005.1"/>
    </source>
</evidence>
<evidence type="ECO:0000313" key="2">
    <source>
        <dbReference type="Proteomes" id="UP001239111"/>
    </source>
</evidence>
<dbReference type="EMBL" id="CM056743">
    <property type="protein sequence ID" value="KAJ8674005.1"/>
    <property type="molecule type" value="Genomic_DNA"/>
</dbReference>
<reference evidence="1" key="1">
    <citation type="submission" date="2023-04" db="EMBL/GenBank/DDBJ databases">
        <title>A chromosome-level genome assembly of the parasitoid wasp Eretmocerus hayati.</title>
        <authorList>
            <person name="Zhong Y."/>
            <person name="Liu S."/>
            <person name="Liu Y."/>
        </authorList>
    </citation>
    <scope>NUCLEOTIDE SEQUENCE</scope>
    <source>
        <strain evidence="1">ZJU_SS_LIU_2023</strain>
    </source>
</reference>
<name>A0ACC2NRV6_9HYME</name>
<sequence length="138" mass="15585">MKTTFVLAICASLAIIGWAAEPNNSKANQSQGKYTSRFDNVNIDQILSNKRLLDNYIKCLNDKVKCNADGAELKRLLPEALKTNCEKCTEKQQQGSKKVIAFLAKERPNDWEQLLKKYDPQNVYKTKYAEEAAKLGVV</sequence>
<organism evidence="1 2">
    <name type="scientific">Eretmocerus hayati</name>
    <dbReference type="NCBI Taxonomy" id="131215"/>
    <lineage>
        <taxon>Eukaryota</taxon>
        <taxon>Metazoa</taxon>
        <taxon>Ecdysozoa</taxon>
        <taxon>Arthropoda</taxon>
        <taxon>Hexapoda</taxon>
        <taxon>Insecta</taxon>
        <taxon>Pterygota</taxon>
        <taxon>Neoptera</taxon>
        <taxon>Endopterygota</taxon>
        <taxon>Hymenoptera</taxon>
        <taxon>Apocrita</taxon>
        <taxon>Proctotrupomorpha</taxon>
        <taxon>Chalcidoidea</taxon>
        <taxon>Aphelinidae</taxon>
        <taxon>Aphelininae</taxon>
        <taxon>Eretmocerus</taxon>
    </lineage>
</organism>
<proteinExistence type="predicted"/>
<accession>A0ACC2NRV6</accession>
<comment type="caution">
    <text evidence="1">The sequence shown here is derived from an EMBL/GenBank/DDBJ whole genome shotgun (WGS) entry which is preliminary data.</text>
</comment>
<protein>
    <submittedName>
        <fullName evidence="1">Uncharacterized protein</fullName>
    </submittedName>
</protein>
<keyword evidence="2" id="KW-1185">Reference proteome</keyword>
<dbReference type="Proteomes" id="UP001239111">
    <property type="component" value="Chromosome 3"/>
</dbReference>
<gene>
    <name evidence="1" type="ORF">QAD02_005267</name>
</gene>